<dbReference type="PATRIC" id="fig|2340.3.peg.2074"/>
<dbReference type="Gene3D" id="3.60.21.10">
    <property type="match status" value="1"/>
</dbReference>
<evidence type="ECO:0000256" key="4">
    <source>
        <dbReference type="ARBA" id="ARBA00025742"/>
    </source>
</evidence>
<keyword evidence="2 6" id="KW-0378">Hydrolase</keyword>
<dbReference type="GO" id="GO:0004112">
    <property type="term" value="F:cyclic-nucleotide phosphodiesterase activity"/>
    <property type="evidence" value="ECO:0007669"/>
    <property type="project" value="InterPro"/>
</dbReference>
<dbReference type="InterPro" id="IPR026575">
    <property type="entry name" value="GpdQ/CpdA-like"/>
</dbReference>
<sequence length="256" mass="28186">MGVYRLMQLIQITDMHMHREPGEIRQSCVNTDDSLAAVLASIKNRGQIPALIAATGDLAQDPHPEIYNRFGQMVSLLDAPVVTLPGNHDDRAMMSASFSDGSVSCCGELQLGEWQLVFLDTSVPGEVHGSLGQEQLDNLIETISSTSASHILIFMHHHPYPVGTVWLDDIGLENSDLFWDAVGTSARVRGVVCGHIHQQLDCIHKGIRMLGTPSTCVQFVPFSEESDFDDRPPGYRVIELNDDGSIDTRVEWVPLP</sequence>
<dbReference type="eggNOG" id="COG1409">
    <property type="taxonomic scope" value="Bacteria"/>
</dbReference>
<evidence type="ECO:0000313" key="6">
    <source>
        <dbReference type="EMBL" id="KHF25454.1"/>
    </source>
</evidence>
<keyword evidence="3" id="KW-0408">Iron</keyword>
<dbReference type="InterPro" id="IPR050884">
    <property type="entry name" value="CNP_phosphodiesterase-III"/>
</dbReference>
<keyword evidence="7" id="KW-1185">Reference proteome</keyword>
<accession>A0A0B0HC61</accession>
<evidence type="ECO:0000259" key="5">
    <source>
        <dbReference type="Pfam" id="PF00149"/>
    </source>
</evidence>
<dbReference type="Pfam" id="PF00149">
    <property type="entry name" value="Metallophos"/>
    <property type="match status" value="1"/>
</dbReference>
<evidence type="ECO:0000256" key="1">
    <source>
        <dbReference type="ARBA" id="ARBA00022723"/>
    </source>
</evidence>
<evidence type="ECO:0000313" key="7">
    <source>
        <dbReference type="Proteomes" id="UP000030856"/>
    </source>
</evidence>
<dbReference type="CDD" id="cd07402">
    <property type="entry name" value="MPP_GpdQ"/>
    <property type="match status" value="1"/>
</dbReference>
<proteinExistence type="inferred from homology"/>
<evidence type="ECO:0000256" key="3">
    <source>
        <dbReference type="ARBA" id="ARBA00023004"/>
    </source>
</evidence>
<feature type="domain" description="Calcineurin-like phosphoesterase" evidence="5">
    <location>
        <begin position="7"/>
        <end position="198"/>
    </location>
</feature>
<protein>
    <submittedName>
        <fullName evidence="6">Phosphohydrolase</fullName>
    </submittedName>
</protein>
<name>A0A0B0HC61_SOVGS</name>
<reference evidence="6 7" key="1">
    <citation type="journal article" date="2014" name="BMC Genomics">
        <title>The genome of the intracellular bacterium of the coastal bivalve, Solemya velum: a blueprint for thriving in and out of symbiosis.</title>
        <authorList>
            <person name="Dmytrenko O."/>
            <person name="Russell S.L."/>
            <person name="Loo W.T."/>
            <person name="Fontanez K.M."/>
            <person name="Liao L."/>
            <person name="Roeselers G."/>
            <person name="Sharma R."/>
            <person name="Stewart F.J."/>
            <person name="Newton I.L."/>
            <person name="Woyke T."/>
            <person name="Wu D."/>
            <person name="Lang J.M."/>
            <person name="Eisen J.A."/>
            <person name="Cavanaugh C.M."/>
        </authorList>
    </citation>
    <scope>NUCLEOTIDE SEQUENCE [LARGE SCALE GENOMIC DNA]</scope>
    <source>
        <strain evidence="6 7">WH</strain>
    </source>
</reference>
<dbReference type="Proteomes" id="UP000030856">
    <property type="component" value="Unassembled WGS sequence"/>
</dbReference>
<dbReference type="InterPro" id="IPR029052">
    <property type="entry name" value="Metallo-depent_PP-like"/>
</dbReference>
<dbReference type="PANTHER" id="PTHR42988">
    <property type="entry name" value="PHOSPHOHYDROLASE"/>
    <property type="match status" value="1"/>
</dbReference>
<dbReference type="PANTHER" id="PTHR42988:SF2">
    <property type="entry name" value="CYCLIC NUCLEOTIDE PHOSPHODIESTERASE CBUA0032-RELATED"/>
    <property type="match status" value="1"/>
</dbReference>
<comment type="similarity">
    <text evidence="4">Belongs to the cyclic nucleotide phosphodiesterase class-III family.</text>
</comment>
<dbReference type="SUPFAM" id="SSF56300">
    <property type="entry name" value="Metallo-dependent phosphatases"/>
    <property type="match status" value="1"/>
</dbReference>
<dbReference type="NCBIfam" id="NF008359">
    <property type="entry name" value="PRK11148.1"/>
    <property type="match status" value="1"/>
</dbReference>
<dbReference type="AlphaFoldDB" id="A0A0B0HC61"/>
<dbReference type="EMBL" id="JRAA01000002">
    <property type="protein sequence ID" value="KHF25454.1"/>
    <property type="molecule type" value="Genomic_DNA"/>
</dbReference>
<comment type="caution">
    <text evidence="6">The sequence shown here is derived from an EMBL/GenBank/DDBJ whole genome shotgun (WGS) entry which is preliminary data.</text>
</comment>
<dbReference type="STRING" id="2340.JV46_07470"/>
<organism evidence="6 7">
    <name type="scientific">Solemya velum gill symbiont</name>
    <dbReference type="NCBI Taxonomy" id="2340"/>
    <lineage>
        <taxon>Bacteria</taxon>
        <taxon>Pseudomonadati</taxon>
        <taxon>Pseudomonadota</taxon>
        <taxon>Gammaproteobacteria</taxon>
        <taxon>sulfur-oxidizing symbionts</taxon>
    </lineage>
</organism>
<keyword evidence="1" id="KW-0479">Metal-binding</keyword>
<dbReference type="GO" id="GO:0046872">
    <property type="term" value="F:metal ion binding"/>
    <property type="evidence" value="ECO:0007669"/>
    <property type="project" value="UniProtKB-KW"/>
</dbReference>
<evidence type="ECO:0000256" key="2">
    <source>
        <dbReference type="ARBA" id="ARBA00022801"/>
    </source>
</evidence>
<gene>
    <name evidence="6" type="ORF">JV46_07470</name>
</gene>
<dbReference type="InterPro" id="IPR004843">
    <property type="entry name" value="Calcineurin-like_PHP"/>
</dbReference>